<evidence type="ECO:0000313" key="3">
    <source>
        <dbReference type="Proteomes" id="UP000299102"/>
    </source>
</evidence>
<gene>
    <name evidence="2" type="ORF">EVAR_102554_1</name>
</gene>
<protein>
    <submittedName>
        <fullName evidence="2">Uncharacterized protein</fullName>
    </submittedName>
</protein>
<dbReference type="AlphaFoldDB" id="A0A4C2A6V9"/>
<feature type="region of interest" description="Disordered" evidence="1">
    <location>
        <begin position="28"/>
        <end position="60"/>
    </location>
</feature>
<evidence type="ECO:0000313" key="2">
    <source>
        <dbReference type="EMBL" id="GBP95542.1"/>
    </source>
</evidence>
<dbReference type="Proteomes" id="UP000299102">
    <property type="component" value="Unassembled WGS sequence"/>
</dbReference>
<comment type="caution">
    <text evidence="2">The sequence shown here is derived from an EMBL/GenBank/DDBJ whole genome shotgun (WGS) entry which is preliminary data.</text>
</comment>
<organism evidence="2 3">
    <name type="scientific">Eumeta variegata</name>
    <name type="common">Bagworm moth</name>
    <name type="synonym">Eumeta japonica</name>
    <dbReference type="NCBI Taxonomy" id="151549"/>
    <lineage>
        <taxon>Eukaryota</taxon>
        <taxon>Metazoa</taxon>
        <taxon>Ecdysozoa</taxon>
        <taxon>Arthropoda</taxon>
        <taxon>Hexapoda</taxon>
        <taxon>Insecta</taxon>
        <taxon>Pterygota</taxon>
        <taxon>Neoptera</taxon>
        <taxon>Endopterygota</taxon>
        <taxon>Lepidoptera</taxon>
        <taxon>Glossata</taxon>
        <taxon>Ditrysia</taxon>
        <taxon>Tineoidea</taxon>
        <taxon>Psychidae</taxon>
        <taxon>Oiketicinae</taxon>
        <taxon>Eumeta</taxon>
    </lineage>
</organism>
<reference evidence="2 3" key="1">
    <citation type="journal article" date="2019" name="Commun. Biol.">
        <title>The bagworm genome reveals a unique fibroin gene that provides high tensile strength.</title>
        <authorList>
            <person name="Kono N."/>
            <person name="Nakamura H."/>
            <person name="Ohtoshi R."/>
            <person name="Tomita M."/>
            <person name="Numata K."/>
            <person name="Arakawa K."/>
        </authorList>
    </citation>
    <scope>NUCLEOTIDE SEQUENCE [LARGE SCALE GENOMIC DNA]</scope>
</reference>
<proteinExistence type="predicted"/>
<evidence type="ECO:0000256" key="1">
    <source>
        <dbReference type="SAM" id="MobiDB-lite"/>
    </source>
</evidence>
<name>A0A4C2A6V9_EUMVA</name>
<sequence>MPLKGELRNFSYIILSLRLAVYGGRTAANGPSFQLRSAPPAARRPPLRRPPPPTIRTEQSGTLRKRHIEVVLASTDGEGKTTDNIIYISNACDEKVDRDRNRKSYADRIGGIL</sequence>
<accession>A0A4C2A6V9</accession>
<keyword evidence="3" id="KW-1185">Reference proteome</keyword>
<dbReference type="EMBL" id="BGZK01002648">
    <property type="protein sequence ID" value="GBP95542.1"/>
    <property type="molecule type" value="Genomic_DNA"/>
</dbReference>